<feature type="region of interest" description="Disordered" evidence="1">
    <location>
        <begin position="42"/>
        <end position="63"/>
    </location>
</feature>
<feature type="compositionally biased region" description="Polar residues" evidence="1">
    <location>
        <begin position="205"/>
        <end position="215"/>
    </location>
</feature>
<keyword evidence="3" id="KW-1185">Reference proteome</keyword>
<feature type="region of interest" description="Disordered" evidence="1">
    <location>
        <begin position="195"/>
        <end position="215"/>
    </location>
</feature>
<dbReference type="InterPro" id="IPR033505">
    <property type="entry name" value="USPL1"/>
</dbReference>
<gene>
    <name evidence="2" type="ORF">PBY51_002730</name>
</gene>
<dbReference type="GO" id="GO:0032183">
    <property type="term" value="F:SUMO binding"/>
    <property type="evidence" value="ECO:0007669"/>
    <property type="project" value="InterPro"/>
</dbReference>
<dbReference type="EMBL" id="JAUZQC010000015">
    <property type="protein sequence ID" value="KAK5858601.1"/>
    <property type="molecule type" value="Genomic_DNA"/>
</dbReference>
<organism evidence="2 3">
    <name type="scientific">Eleginops maclovinus</name>
    <name type="common">Patagonian blennie</name>
    <name type="synonym">Eleginus maclovinus</name>
    <dbReference type="NCBI Taxonomy" id="56733"/>
    <lineage>
        <taxon>Eukaryota</taxon>
        <taxon>Metazoa</taxon>
        <taxon>Chordata</taxon>
        <taxon>Craniata</taxon>
        <taxon>Vertebrata</taxon>
        <taxon>Euteleostomi</taxon>
        <taxon>Actinopterygii</taxon>
        <taxon>Neopterygii</taxon>
        <taxon>Teleostei</taxon>
        <taxon>Neoteleostei</taxon>
        <taxon>Acanthomorphata</taxon>
        <taxon>Eupercaria</taxon>
        <taxon>Perciformes</taxon>
        <taxon>Notothenioidei</taxon>
        <taxon>Eleginopidae</taxon>
        <taxon>Eleginops</taxon>
    </lineage>
</organism>
<dbReference type="PANTHER" id="PTHR15294:SF3">
    <property type="entry name" value="SUMO-SPECIFIC ISOPEPTIDASE USPL1"/>
    <property type="match status" value="1"/>
</dbReference>
<dbReference type="GO" id="GO:0016926">
    <property type="term" value="P:protein desumoylation"/>
    <property type="evidence" value="ECO:0007669"/>
    <property type="project" value="TreeGrafter"/>
</dbReference>
<dbReference type="PANTHER" id="PTHR15294">
    <property type="entry name" value="RETINOVIN-RELATED"/>
    <property type="match status" value="1"/>
</dbReference>
<evidence type="ECO:0000256" key="1">
    <source>
        <dbReference type="SAM" id="MobiDB-lite"/>
    </source>
</evidence>
<protein>
    <submittedName>
        <fullName evidence="2">Uncharacterized protein</fullName>
    </submittedName>
</protein>
<feature type="region of interest" description="Disordered" evidence="1">
    <location>
        <begin position="100"/>
        <end position="166"/>
    </location>
</feature>
<proteinExistence type="predicted"/>
<accession>A0AAN7X6M9</accession>
<dbReference type="GO" id="GO:0030576">
    <property type="term" value="P:Cajal body organization"/>
    <property type="evidence" value="ECO:0007669"/>
    <property type="project" value="InterPro"/>
</dbReference>
<evidence type="ECO:0000313" key="3">
    <source>
        <dbReference type="Proteomes" id="UP001346869"/>
    </source>
</evidence>
<comment type="caution">
    <text evidence="2">The sequence shown here is derived from an EMBL/GenBank/DDBJ whole genome shotgun (WGS) entry which is preliminary data.</text>
</comment>
<evidence type="ECO:0000313" key="2">
    <source>
        <dbReference type="EMBL" id="KAK5858601.1"/>
    </source>
</evidence>
<dbReference type="GO" id="GO:0015030">
    <property type="term" value="C:Cajal body"/>
    <property type="evidence" value="ECO:0007669"/>
    <property type="project" value="TreeGrafter"/>
</dbReference>
<dbReference type="Proteomes" id="UP001346869">
    <property type="component" value="Unassembled WGS sequence"/>
</dbReference>
<feature type="compositionally biased region" description="Polar residues" evidence="1">
    <location>
        <begin position="126"/>
        <end position="144"/>
    </location>
</feature>
<reference evidence="2 3" key="2">
    <citation type="journal article" date="2023" name="Mol. Biol. Evol.">
        <title>Genomics of Secondarily Temperate Adaptation in the Only Non-Antarctic Icefish.</title>
        <authorList>
            <person name="Rivera-Colon A.G."/>
            <person name="Rayamajhi N."/>
            <person name="Minhas B.F."/>
            <person name="Madrigal G."/>
            <person name="Bilyk K.T."/>
            <person name="Yoon V."/>
            <person name="Hune M."/>
            <person name="Gregory S."/>
            <person name="Cheng C.H.C."/>
            <person name="Catchen J.M."/>
        </authorList>
    </citation>
    <scope>NUCLEOTIDE SEQUENCE [LARGE SCALE GENOMIC DNA]</scope>
    <source>
        <strain evidence="2">JMC-PN-2008</strain>
    </source>
</reference>
<dbReference type="AlphaFoldDB" id="A0AAN7X6M9"/>
<sequence length="312" mass="33578">MSAPDTPQKSATMPPQNHHLSYLLSQHPFNLIQKSIAKITPSKTPTSVTLRKPTPHPIQSMPNPVRKQQLPVALFQKPQLRTEDSDGLPLKAAEMYGGFGAKSSSSTLQSSPILRGQSKMSPPLTPSYQKSPLNTTVVSDTSPSMPGATRLPEIFSSKKSSKLPPGLSETEALRYKLIKKLKSKKKKLAKLNELLGHQGGPSLRPDSTNLSSPNTVTSSTYDKSLCDDFLSDLLSPATTASNLSPDSTGFLEMLAIGQEGQVEQLNGGGKAAGALPQMNAHNTENFLEEFLSQAVTQAPSEMENDALSELFI</sequence>
<reference evidence="2 3" key="1">
    <citation type="journal article" date="2023" name="Genes (Basel)">
        <title>Chromosome-Level Genome Assembly and Circadian Gene Repertoire of the Patagonia Blennie Eleginops maclovinus-The Closest Ancestral Proxy of Antarctic Cryonotothenioids.</title>
        <authorList>
            <person name="Cheng C.C."/>
            <person name="Rivera-Colon A.G."/>
            <person name="Minhas B.F."/>
            <person name="Wilson L."/>
            <person name="Rayamajhi N."/>
            <person name="Vargas-Chacoff L."/>
            <person name="Catchen J.M."/>
        </authorList>
    </citation>
    <scope>NUCLEOTIDE SEQUENCE [LARGE SCALE GENOMIC DNA]</scope>
    <source>
        <strain evidence="2">JMC-PN-2008</strain>
    </source>
</reference>
<name>A0AAN7X6M9_ELEMC</name>